<proteinExistence type="predicted"/>
<dbReference type="RefSeq" id="WP_285487317.1">
    <property type="nucleotide sequence ID" value="NZ_BSTI01000006.1"/>
</dbReference>
<evidence type="ECO:0000313" key="3">
    <source>
        <dbReference type="Proteomes" id="UP001165136"/>
    </source>
</evidence>
<comment type="caution">
    <text evidence="2">The sequence shown here is derived from an EMBL/GenBank/DDBJ whole genome shotgun (WGS) entry which is preliminary data.</text>
</comment>
<dbReference type="Proteomes" id="UP001165136">
    <property type="component" value="Unassembled WGS sequence"/>
</dbReference>
<dbReference type="SUPFAM" id="SSF53474">
    <property type="entry name" value="alpha/beta-Hydrolases"/>
    <property type="match status" value="1"/>
</dbReference>
<keyword evidence="3" id="KW-1185">Reference proteome</keyword>
<evidence type="ECO:0000259" key="1">
    <source>
        <dbReference type="Pfam" id="PF00561"/>
    </source>
</evidence>
<feature type="domain" description="AB hydrolase-1" evidence="1">
    <location>
        <begin position="34"/>
        <end position="275"/>
    </location>
</feature>
<sequence>MNVRIDAPARLGETGLPDGRRLAWAEWGPDNGTAVLLIPGAATSRWLGLTSGVVESVGARLISVDRPGLGASSPFPGRTFQDFVADIAHFTETRGFRRPPMIANSQGAPFALACAASGQAGPLAIVSAADEIAAPEFTELLPDDLRALVELVASDPAAAEATFAGFDADAMWRLVTQGSPESDLAVYRAPAFEDAYRRALTEAFSQGAAAGYARDTVLAMGRWPFDLSAITSPVDVWYGAEDRSHSPDNGETLARRIPRAHRRLVPDIGGAVLWTHTEQILRSLLSHDA</sequence>
<dbReference type="AlphaFoldDB" id="A0A9W6R189"/>
<reference evidence="2" key="1">
    <citation type="submission" date="2023-03" db="EMBL/GenBank/DDBJ databases">
        <title>Amycolatopsis taiwanensis NBRC 103393.</title>
        <authorList>
            <person name="Ichikawa N."/>
            <person name="Sato H."/>
            <person name="Tonouchi N."/>
        </authorList>
    </citation>
    <scope>NUCLEOTIDE SEQUENCE</scope>
    <source>
        <strain evidence="2">NBRC 103393</strain>
    </source>
</reference>
<gene>
    <name evidence="2" type="ORF">Atai01_31740</name>
</gene>
<keyword evidence="2" id="KW-0378">Hydrolase</keyword>
<organism evidence="2 3">
    <name type="scientific">Amycolatopsis taiwanensis</name>
    <dbReference type="NCBI Taxonomy" id="342230"/>
    <lineage>
        <taxon>Bacteria</taxon>
        <taxon>Bacillati</taxon>
        <taxon>Actinomycetota</taxon>
        <taxon>Actinomycetes</taxon>
        <taxon>Pseudonocardiales</taxon>
        <taxon>Pseudonocardiaceae</taxon>
        <taxon>Amycolatopsis</taxon>
    </lineage>
</organism>
<dbReference type="InterPro" id="IPR029058">
    <property type="entry name" value="AB_hydrolase_fold"/>
</dbReference>
<evidence type="ECO:0000313" key="2">
    <source>
        <dbReference type="EMBL" id="GLY66555.1"/>
    </source>
</evidence>
<dbReference type="PANTHER" id="PTHR45763:SF46">
    <property type="entry name" value="AB HYDROLASE-1 DOMAIN-CONTAINING PROTEIN"/>
    <property type="match status" value="1"/>
</dbReference>
<dbReference type="EMBL" id="BSTI01000006">
    <property type="protein sequence ID" value="GLY66555.1"/>
    <property type="molecule type" value="Genomic_DNA"/>
</dbReference>
<dbReference type="Gene3D" id="3.40.50.1820">
    <property type="entry name" value="alpha/beta hydrolase"/>
    <property type="match status" value="1"/>
</dbReference>
<dbReference type="GO" id="GO:0016787">
    <property type="term" value="F:hydrolase activity"/>
    <property type="evidence" value="ECO:0007669"/>
    <property type="project" value="UniProtKB-KW"/>
</dbReference>
<protein>
    <submittedName>
        <fullName evidence="2">Alpha/beta hydrolase</fullName>
    </submittedName>
</protein>
<dbReference type="InterPro" id="IPR000073">
    <property type="entry name" value="AB_hydrolase_1"/>
</dbReference>
<accession>A0A9W6R189</accession>
<name>A0A9W6R189_9PSEU</name>
<dbReference type="PANTHER" id="PTHR45763">
    <property type="entry name" value="HYDROLASE, ALPHA/BETA FOLD FAMILY PROTEIN, EXPRESSED-RELATED"/>
    <property type="match status" value="1"/>
</dbReference>
<dbReference type="Pfam" id="PF00561">
    <property type="entry name" value="Abhydrolase_1"/>
    <property type="match status" value="1"/>
</dbReference>